<evidence type="ECO:0000313" key="8">
    <source>
        <dbReference type="EMBL" id="PRZ48719.1"/>
    </source>
</evidence>
<dbReference type="Proteomes" id="UP000237718">
    <property type="component" value="Unassembled WGS sequence"/>
</dbReference>
<feature type="transmembrane region" description="Helical" evidence="6">
    <location>
        <begin position="142"/>
        <end position="163"/>
    </location>
</feature>
<evidence type="ECO:0000256" key="4">
    <source>
        <dbReference type="ARBA" id="ARBA00023136"/>
    </source>
</evidence>
<feature type="transmembrane region" description="Helical" evidence="6">
    <location>
        <begin position="170"/>
        <end position="192"/>
    </location>
</feature>
<comment type="subcellular location">
    <subcellularLocation>
        <location evidence="1">Membrane</location>
        <topology evidence="1">Multi-pass membrane protein</topology>
    </subcellularLocation>
</comment>
<comment type="caution">
    <text evidence="8">The sequence shown here is derived from an EMBL/GenBank/DDBJ whole genome shotgun (WGS) entry which is preliminary data.</text>
</comment>
<dbReference type="GO" id="GO:0016020">
    <property type="term" value="C:membrane"/>
    <property type="evidence" value="ECO:0007669"/>
    <property type="project" value="UniProtKB-SubCell"/>
</dbReference>
<dbReference type="SUPFAM" id="SSF144091">
    <property type="entry name" value="Rhomboid-like"/>
    <property type="match status" value="1"/>
</dbReference>
<feature type="transmembrane region" description="Helical" evidence="6">
    <location>
        <begin position="81"/>
        <end position="105"/>
    </location>
</feature>
<dbReference type="GO" id="GO:0004252">
    <property type="term" value="F:serine-type endopeptidase activity"/>
    <property type="evidence" value="ECO:0007669"/>
    <property type="project" value="InterPro"/>
</dbReference>
<feature type="transmembrane region" description="Helical" evidence="6">
    <location>
        <begin position="117"/>
        <end position="136"/>
    </location>
</feature>
<dbReference type="PANTHER" id="PTHR43731">
    <property type="entry name" value="RHOMBOID PROTEASE"/>
    <property type="match status" value="1"/>
</dbReference>
<dbReference type="EMBL" id="PVUF01000003">
    <property type="protein sequence ID" value="PRZ48719.1"/>
    <property type="molecule type" value="Genomic_DNA"/>
</dbReference>
<evidence type="ECO:0000259" key="7">
    <source>
        <dbReference type="Pfam" id="PF01694"/>
    </source>
</evidence>
<keyword evidence="8" id="KW-0378">Hydrolase</keyword>
<dbReference type="PANTHER" id="PTHR43731:SF26">
    <property type="entry name" value="RHOMBOID-LIKE PROTEIN 10, CHLOROPLASTIC"/>
    <property type="match status" value="1"/>
</dbReference>
<dbReference type="Gene3D" id="1.20.1540.10">
    <property type="entry name" value="Rhomboid-like"/>
    <property type="match status" value="1"/>
</dbReference>
<accession>A0A2T1AJD7</accession>
<keyword evidence="8" id="KW-0645">Protease</keyword>
<evidence type="ECO:0000256" key="1">
    <source>
        <dbReference type="ARBA" id="ARBA00004141"/>
    </source>
</evidence>
<reference evidence="8 9" key="1">
    <citation type="submission" date="2018-03" db="EMBL/GenBank/DDBJ databases">
        <title>Genomic Encyclopedia of Archaeal and Bacterial Type Strains, Phase II (KMG-II): from individual species to whole genera.</title>
        <authorList>
            <person name="Goeker M."/>
        </authorList>
    </citation>
    <scope>NUCLEOTIDE SEQUENCE [LARGE SCALE GENOMIC DNA]</scope>
    <source>
        <strain evidence="8 9">DSM 25328</strain>
    </source>
</reference>
<dbReference type="Pfam" id="PF01694">
    <property type="entry name" value="Rhomboid"/>
    <property type="match status" value="1"/>
</dbReference>
<organism evidence="8 9">
    <name type="scientific">Tritonibacter scottomollicae</name>
    <name type="common">Epibacterium scottomollicae</name>
    <dbReference type="NCBI Taxonomy" id="483013"/>
    <lineage>
        <taxon>Bacteria</taxon>
        <taxon>Pseudomonadati</taxon>
        <taxon>Pseudomonadota</taxon>
        <taxon>Alphaproteobacteria</taxon>
        <taxon>Rhodobacterales</taxon>
        <taxon>Paracoccaceae</taxon>
        <taxon>Tritonibacter</taxon>
    </lineage>
</organism>
<evidence type="ECO:0000256" key="5">
    <source>
        <dbReference type="SAM" id="MobiDB-lite"/>
    </source>
</evidence>
<proteinExistence type="predicted"/>
<evidence type="ECO:0000256" key="2">
    <source>
        <dbReference type="ARBA" id="ARBA00022692"/>
    </source>
</evidence>
<gene>
    <name evidence="8" type="ORF">CLV89_10330</name>
</gene>
<dbReference type="GO" id="GO:0006508">
    <property type="term" value="P:proteolysis"/>
    <property type="evidence" value="ECO:0007669"/>
    <property type="project" value="UniProtKB-KW"/>
</dbReference>
<protein>
    <submittedName>
        <fullName evidence="8">Membrane associated rhomboid family serine protease</fullName>
    </submittedName>
</protein>
<sequence length="275" mass="30166">MANRANGLDLGPATAQRLRMFPLRDHNPSGRTPYVVYLLMAANILGYLWYSTSFSTDRSLALFYSAFATVPREIMMGEAPLTLVTSMFIHGGILHLAGNMLFLWIFGDNMEDEMGHLPFLLFYLLSGVGATLAHVVSAPQSLVPLVGASGAIAGVMGGYLLMFPKARVDILIILIIFFRIIPVPAFIMLGLWLGMQFLGGLNADPNLGGVAYWAHAGGFFIGLALTVPLWIKRGGPRFWTRTDGQPPHPETTYSTSRIPRIPRHTPARRPGPWGK</sequence>
<feature type="region of interest" description="Disordered" evidence="5">
    <location>
        <begin position="240"/>
        <end position="275"/>
    </location>
</feature>
<dbReference type="InterPro" id="IPR035952">
    <property type="entry name" value="Rhomboid-like_sf"/>
</dbReference>
<name>A0A2T1AJD7_TRISK</name>
<keyword evidence="4 6" id="KW-0472">Membrane</keyword>
<dbReference type="InterPro" id="IPR022764">
    <property type="entry name" value="Peptidase_S54_rhomboid_dom"/>
</dbReference>
<dbReference type="FunFam" id="1.20.1540.10:FF:000027">
    <property type="entry name" value="Rhomboid family intramembrane serine protease"/>
    <property type="match status" value="1"/>
</dbReference>
<feature type="transmembrane region" description="Helical" evidence="6">
    <location>
        <begin position="34"/>
        <end position="50"/>
    </location>
</feature>
<feature type="domain" description="Peptidase S54 rhomboid" evidence="7">
    <location>
        <begin position="82"/>
        <end position="229"/>
    </location>
</feature>
<dbReference type="AlphaFoldDB" id="A0A2T1AJD7"/>
<evidence type="ECO:0000313" key="9">
    <source>
        <dbReference type="Proteomes" id="UP000237718"/>
    </source>
</evidence>
<keyword evidence="3 6" id="KW-1133">Transmembrane helix</keyword>
<evidence type="ECO:0000256" key="6">
    <source>
        <dbReference type="SAM" id="Phobius"/>
    </source>
</evidence>
<keyword evidence="2 6" id="KW-0812">Transmembrane</keyword>
<evidence type="ECO:0000256" key="3">
    <source>
        <dbReference type="ARBA" id="ARBA00022989"/>
    </source>
</evidence>
<dbReference type="InterPro" id="IPR050925">
    <property type="entry name" value="Rhomboid_protease_S54"/>
</dbReference>
<feature type="transmembrane region" description="Helical" evidence="6">
    <location>
        <begin position="212"/>
        <end position="231"/>
    </location>
</feature>